<keyword evidence="1" id="KW-1133">Transmembrane helix</keyword>
<evidence type="ECO:0000313" key="3">
    <source>
        <dbReference type="Proteomes" id="UP001442494"/>
    </source>
</evidence>
<feature type="transmembrane region" description="Helical" evidence="1">
    <location>
        <begin position="18"/>
        <end position="37"/>
    </location>
</feature>
<evidence type="ECO:0008006" key="4">
    <source>
        <dbReference type="Google" id="ProtNLM"/>
    </source>
</evidence>
<dbReference type="EMBL" id="JAMPKK010000012">
    <property type="protein sequence ID" value="MEP0864318.1"/>
    <property type="molecule type" value="Genomic_DNA"/>
</dbReference>
<feature type="transmembrane region" description="Helical" evidence="1">
    <location>
        <begin position="141"/>
        <end position="161"/>
    </location>
</feature>
<comment type="caution">
    <text evidence="2">The sequence shown here is derived from an EMBL/GenBank/DDBJ whole genome shotgun (WGS) entry which is preliminary data.</text>
</comment>
<feature type="transmembrane region" description="Helical" evidence="1">
    <location>
        <begin position="94"/>
        <end position="113"/>
    </location>
</feature>
<evidence type="ECO:0000256" key="1">
    <source>
        <dbReference type="SAM" id="Phobius"/>
    </source>
</evidence>
<name>A0ABV0JLK9_9CYAN</name>
<protein>
    <recommendedName>
        <fullName evidence="4">DUF4149 domain-containing protein</fullName>
    </recommendedName>
</protein>
<proteinExistence type="predicted"/>
<reference evidence="2 3" key="1">
    <citation type="submission" date="2022-04" db="EMBL/GenBank/DDBJ databases">
        <title>Positive selection, recombination, and allopatry shape intraspecific diversity of widespread and dominant cyanobacteria.</title>
        <authorList>
            <person name="Wei J."/>
            <person name="Shu W."/>
            <person name="Hu C."/>
        </authorList>
    </citation>
    <scope>NUCLEOTIDE SEQUENCE [LARGE SCALE GENOMIC DNA]</scope>
    <source>
        <strain evidence="2 3">GB2-A5</strain>
    </source>
</reference>
<evidence type="ECO:0000313" key="2">
    <source>
        <dbReference type="EMBL" id="MEP0864318.1"/>
    </source>
</evidence>
<dbReference type="RefSeq" id="WP_190420997.1">
    <property type="nucleotide sequence ID" value="NZ_JAMPKK010000012.1"/>
</dbReference>
<organism evidence="2 3">
    <name type="scientific">Funiculus sociatus GB2-A5</name>
    <dbReference type="NCBI Taxonomy" id="2933946"/>
    <lineage>
        <taxon>Bacteria</taxon>
        <taxon>Bacillati</taxon>
        <taxon>Cyanobacteriota</taxon>
        <taxon>Cyanophyceae</taxon>
        <taxon>Coleofasciculales</taxon>
        <taxon>Coleofasciculaceae</taxon>
        <taxon>Funiculus</taxon>
    </lineage>
</organism>
<accession>A0ABV0JLK9</accession>
<keyword evidence="1" id="KW-0812">Transmembrane</keyword>
<keyword evidence="3" id="KW-1185">Reference proteome</keyword>
<gene>
    <name evidence="2" type="ORF">NDI37_07530</name>
</gene>
<keyword evidence="1" id="KW-0472">Membrane</keyword>
<feature type="transmembrane region" description="Helical" evidence="1">
    <location>
        <begin position="57"/>
        <end position="82"/>
    </location>
</feature>
<sequence>MTAFSGANLKRSAWQRTVMFTLAFWLSGSLILDWVIMPSMFATGMMTEPGFATAAYSIFWIFNRIELLCAALVLTGILVLNHTHIASYLAGRKVIFLSLLLLTIAIIDTYFLTPHMSALGIQLNLFDAVAETPAGMNQLHAGYWVLEAVKLIASGTLLGLCDRDR</sequence>
<dbReference type="Proteomes" id="UP001442494">
    <property type="component" value="Unassembled WGS sequence"/>
</dbReference>